<evidence type="ECO:0000256" key="2">
    <source>
        <dbReference type="SAM" id="Phobius"/>
    </source>
</evidence>
<reference evidence="4 5" key="1">
    <citation type="journal article" date="2016" name="Nat. Commun.">
        <title>Thousands of microbial genomes shed light on interconnected biogeochemical processes in an aquifer system.</title>
        <authorList>
            <person name="Anantharaman K."/>
            <person name="Brown C.T."/>
            <person name="Hug L.A."/>
            <person name="Sharon I."/>
            <person name="Castelle C.J."/>
            <person name="Probst A.J."/>
            <person name="Thomas B.C."/>
            <person name="Singh A."/>
            <person name="Wilkins M.J."/>
            <person name="Karaoz U."/>
            <person name="Brodie E.L."/>
            <person name="Williams K.H."/>
            <person name="Hubbard S.S."/>
            <person name="Banfield J.F."/>
        </authorList>
    </citation>
    <scope>NUCLEOTIDE SEQUENCE [LARGE SCALE GENOMIC DNA]</scope>
</reference>
<protein>
    <recommendedName>
        <fullName evidence="3">DUF8128 domain-containing protein</fullName>
    </recommendedName>
</protein>
<comment type="caution">
    <text evidence="4">The sequence shown here is derived from an EMBL/GenBank/DDBJ whole genome shotgun (WGS) entry which is preliminary data.</text>
</comment>
<dbReference type="STRING" id="1802410.A3H75_01070"/>
<evidence type="ECO:0000313" key="5">
    <source>
        <dbReference type="Proteomes" id="UP000176678"/>
    </source>
</evidence>
<organism evidence="4 5">
    <name type="scientific">Candidatus Uhrbacteria bacterium RIFCSPLOWO2_02_FULL_51_9</name>
    <dbReference type="NCBI Taxonomy" id="1802410"/>
    <lineage>
        <taxon>Bacteria</taxon>
        <taxon>Candidatus Uhriibacteriota</taxon>
    </lineage>
</organism>
<feature type="region of interest" description="Disordered" evidence="1">
    <location>
        <begin position="478"/>
        <end position="523"/>
    </location>
</feature>
<proteinExistence type="predicted"/>
<evidence type="ECO:0000256" key="1">
    <source>
        <dbReference type="SAM" id="MobiDB-lite"/>
    </source>
</evidence>
<feature type="transmembrane region" description="Helical" evidence="2">
    <location>
        <begin position="29"/>
        <end position="48"/>
    </location>
</feature>
<dbReference type="InterPro" id="IPR058441">
    <property type="entry name" value="DUF8128"/>
</dbReference>
<accession>A0A1F7VD20</accession>
<evidence type="ECO:0000259" key="3">
    <source>
        <dbReference type="Pfam" id="PF26449"/>
    </source>
</evidence>
<name>A0A1F7VD20_9BACT</name>
<dbReference type="Proteomes" id="UP000176678">
    <property type="component" value="Unassembled WGS sequence"/>
</dbReference>
<dbReference type="EMBL" id="MGES01000046">
    <property type="protein sequence ID" value="OGL88450.1"/>
    <property type="molecule type" value="Genomic_DNA"/>
</dbReference>
<keyword evidence="2" id="KW-0812">Transmembrane</keyword>
<keyword evidence="2" id="KW-0472">Membrane</keyword>
<evidence type="ECO:0000313" key="4">
    <source>
        <dbReference type="EMBL" id="OGL88450.1"/>
    </source>
</evidence>
<dbReference type="Pfam" id="PF26449">
    <property type="entry name" value="DUF8128"/>
    <property type="match status" value="1"/>
</dbReference>
<gene>
    <name evidence="4" type="ORF">A3H75_01070</name>
</gene>
<sequence length="523" mass="59049">MPYTDVLSQFWSLAATAGPWDVLVFFTKIGGWMVWFPVILWMGFFMFYNMRVGKYQATFKWIYLAIDVPSDNIQTPLAVENIFAHLAGGHATRDLKEKFLDGQYQRWFSFEIVSIEGYIQFIIRTEEKYRDLVEAAIYAQYPDAEITEVEDYTKGVPDTFPNDTHNCWGAEWKLSQHHYFPIKTYKNFVDENDKDFFKDPMAAFLESFSRIGKGEQLWFQILVKPIGQEWKAGGFALAKKLMGKPEKHKDTLVQKIGDLPMKLIGGLGAAAGFDIFGMEEKKEEKVSFGMFALTPGERKSIEEVENKVSKIGFNCKIRAVYIAEKERFNKDRVAYGLVGAIKQFADESSNSLKPEYKLTGTAAHYVFVEARKNIRRTKIVKAYKKRSTWAGLFEFILNTEELATLWHFPVMTVKTPLLKRLDARRAQPPSYLPTDIPFEEAPGGMSIHHVDRRAAAGFVSDIGAVRSKIKPHVFAVPSAVSSTDESRADMNGDVELPPESPGAPARNASPSDAGGPPANLPVV</sequence>
<keyword evidence="2" id="KW-1133">Transmembrane helix</keyword>
<dbReference type="AlphaFoldDB" id="A0A1F7VD20"/>
<feature type="domain" description="DUF8128" evidence="3">
    <location>
        <begin position="106"/>
        <end position="416"/>
    </location>
</feature>